<dbReference type="EMBL" id="JASBNA010000037">
    <property type="protein sequence ID" value="KAK7682221.1"/>
    <property type="molecule type" value="Genomic_DNA"/>
</dbReference>
<accession>A0AAW0FNG3</accession>
<sequence length="376" mass="43056">MINHLNLNERFPGFPYSLQPRIIIMVLLLPPEILFEIVTAVLVDYLESIMPDPTLIGQFTLETPLPPHATAIQVEDIAAEEIGDDYFSIVGPYDRNHFAPLLQTSYQIREIALSVLSDHLGIPMVDGRLSARPWPFIQKILQLYTNPKCTLADMETVTTVNASPILQAYGNLACMQWMLWKAVQLDSLGITHTSEIRSGVEHMRDTTHPRDGSFIPQKPRYQGILLISRCLVYVLQSTKEQSEGMFDFDNRSSLPRYDDLTSMRDYLTFMLLEEVRWWYLECAITLDEMVALPPDVATEVLKDDFRTILYPMLVKIMEGTRNTPEYESCKELALQMLEDMVFISSSSFSLSQNHHGSETRNTKPDQQSLRQYHGSE</sequence>
<dbReference type="Proteomes" id="UP001385951">
    <property type="component" value="Unassembled WGS sequence"/>
</dbReference>
<protein>
    <submittedName>
        <fullName evidence="2">Uncharacterized protein</fullName>
    </submittedName>
</protein>
<keyword evidence="3" id="KW-1185">Reference proteome</keyword>
<evidence type="ECO:0000313" key="3">
    <source>
        <dbReference type="Proteomes" id="UP001385951"/>
    </source>
</evidence>
<dbReference type="AlphaFoldDB" id="A0AAW0FNG3"/>
<comment type="caution">
    <text evidence="2">The sequence shown here is derived from an EMBL/GenBank/DDBJ whole genome shotgun (WGS) entry which is preliminary data.</text>
</comment>
<evidence type="ECO:0000313" key="2">
    <source>
        <dbReference type="EMBL" id="KAK7682221.1"/>
    </source>
</evidence>
<feature type="region of interest" description="Disordered" evidence="1">
    <location>
        <begin position="352"/>
        <end position="376"/>
    </location>
</feature>
<organism evidence="2 3">
    <name type="scientific">Cerrena zonata</name>
    <dbReference type="NCBI Taxonomy" id="2478898"/>
    <lineage>
        <taxon>Eukaryota</taxon>
        <taxon>Fungi</taxon>
        <taxon>Dikarya</taxon>
        <taxon>Basidiomycota</taxon>
        <taxon>Agaricomycotina</taxon>
        <taxon>Agaricomycetes</taxon>
        <taxon>Polyporales</taxon>
        <taxon>Cerrenaceae</taxon>
        <taxon>Cerrena</taxon>
    </lineage>
</organism>
<gene>
    <name evidence="2" type="ORF">QCA50_014808</name>
</gene>
<proteinExistence type="predicted"/>
<evidence type="ECO:0000256" key="1">
    <source>
        <dbReference type="SAM" id="MobiDB-lite"/>
    </source>
</evidence>
<name>A0AAW0FNG3_9APHY</name>
<reference evidence="2 3" key="1">
    <citation type="submission" date="2022-09" db="EMBL/GenBank/DDBJ databases">
        <authorList>
            <person name="Palmer J.M."/>
        </authorList>
    </citation>
    <scope>NUCLEOTIDE SEQUENCE [LARGE SCALE GENOMIC DNA]</scope>
    <source>
        <strain evidence="2 3">DSM 7382</strain>
    </source>
</reference>